<dbReference type="RefSeq" id="WP_337336710.1">
    <property type="nucleotide sequence ID" value="NZ_JBBDGL010000001.1"/>
</dbReference>
<organism evidence="2 3">
    <name type="scientific">Microbacterium marmarense</name>
    <dbReference type="NCBI Taxonomy" id="3122051"/>
    <lineage>
        <taxon>Bacteria</taxon>
        <taxon>Bacillati</taxon>
        <taxon>Actinomycetota</taxon>
        <taxon>Actinomycetes</taxon>
        <taxon>Micrococcales</taxon>
        <taxon>Microbacteriaceae</taxon>
        <taxon>Microbacterium</taxon>
    </lineage>
</organism>
<dbReference type="GO" id="GO:0016740">
    <property type="term" value="F:transferase activity"/>
    <property type="evidence" value="ECO:0007669"/>
    <property type="project" value="UniProtKB-KW"/>
</dbReference>
<gene>
    <name evidence="2" type="ORF">WDU96_01495</name>
</gene>
<accession>A0ABU8LRK0</accession>
<sequence length="416" mass="44099">MKLPAWVMKPLRHPRVIRFVDRVFMRLQPAPGGEAHVLVAPPGRGNIGDQALVEAFVETVEGHVIVAVRSTRDIAVAPRFAGRMQLIELPALVYGSAMGRARDLRRLAAAASDATTFSIVGADIMDGAYVPRASVNRALLARRFAELGWNTRVLGFSWNASPHPVALDQLRRAARAGALLCVRDPLSAERARRDGLEVTETADIVFVAKGGDSLALARVWPTLVDSDRLALVNASGLVEAGIEPYVATIQTLRSSGMKVLIVPHVSRPGADDLPFCDELAARFSNDEGVRALRALLTPPEIRGLGARASIAVTGRMHLAVMSTMSGTPALTLATQGKVEGLMNLLGTPQLCLEPGPGLEQRLPEAVSMLIENEPELRGAILAALPTVTSLASKNFDGMLPAGARVTSSDGAHGAAA</sequence>
<proteinExistence type="predicted"/>
<protein>
    <submittedName>
        <fullName evidence="2">Polysaccharide pyruvyl transferase family protein</fullName>
    </submittedName>
</protein>
<evidence type="ECO:0000313" key="3">
    <source>
        <dbReference type="Proteomes" id="UP001368654"/>
    </source>
</evidence>
<feature type="domain" description="Polysaccharide pyruvyl transferase" evidence="1">
    <location>
        <begin position="46"/>
        <end position="334"/>
    </location>
</feature>
<evidence type="ECO:0000259" key="1">
    <source>
        <dbReference type="Pfam" id="PF04230"/>
    </source>
</evidence>
<reference evidence="2 3" key="1">
    <citation type="submission" date="2024-02" db="EMBL/GenBank/DDBJ databases">
        <authorList>
            <person name="Saticioglu I.B."/>
        </authorList>
    </citation>
    <scope>NUCLEOTIDE SEQUENCE [LARGE SCALE GENOMIC DNA]</scope>
    <source>
        <strain evidence="2 3">Mu-86</strain>
    </source>
</reference>
<dbReference type="PANTHER" id="PTHR36836">
    <property type="entry name" value="COLANIC ACID BIOSYNTHESIS PROTEIN WCAK"/>
    <property type="match status" value="1"/>
</dbReference>
<keyword evidence="3" id="KW-1185">Reference proteome</keyword>
<dbReference type="Pfam" id="PF04230">
    <property type="entry name" value="PS_pyruv_trans"/>
    <property type="match status" value="1"/>
</dbReference>
<dbReference type="EMBL" id="JBBDGL010000001">
    <property type="protein sequence ID" value="MEJ1154270.1"/>
    <property type="molecule type" value="Genomic_DNA"/>
</dbReference>
<dbReference type="PANTHER" id="PTHR36836:SF1">
    <property type="entry name" value="COLANIC ACID BIOSYNTHESIS PROTEIN WCAK"/>
    <property type="match status" value="1"/>
</dbReference>
<name>A0ABU8LRK0_9MICO</name>
<evidence type="ECO:0000313" key="2">
    <source>
        <dbReference type="EMBL" id="MEJ1154270.1"/>
    </source>
</evidence>
<keyword evidence="2" id="KW-0808">Transferase</keyword>
<dbReference type="InterPro" id="IPR007345">
    <property type="entry name" value="Polysacch_pyruvyl_Trfase"/>
</dbReference>
<dbReference type="Proteomes" id="UP001368654">
    <property type="component" value="Unassembled WGS sequence"/>
</dbReference>
<comment type="caution">
    <text evidence="2">The sequence shown here is derived from an EMBL/GenBank/DDBJ whole genome shotgun (WGS) entry which is preliminary data.</text>
</comment>